<evidence type="ECO:0000256" key="4">
    <source>
        <dbReference type="ARBA" id="ARBA00023136"/>
    </source>
</evidence>
<evidence type="ECO:0000256" key="5">
    <source>
        <dbReference type="SAM" id="MobiDB-lite"/>
    </source>
</evidence>
<dbReference type="Gene3D" id="1.10.1450.10">
    <property type="entry name" value="Tetraspanin"/>
    <property type="match status" value="1"/>
</dbReference>
<feature type="compositionally biased region" description="Basic and acidic residues" evidence="5">
    <location>
        <begin position="279"/>
        <end position="312"/>
    </location>
</feature>
<dbReference type="InterPro" id="IPR018499">
    <property type="entry name" value="Tetraspanin/Peripherin"/>
</dbReference>
<comment type="subcellular location">
    <subcellularLocation>
        <location evidence="1">Membrane</location>
        <topology evidence="1">Multi-pass membrane protein</topology>
    </subcellularLocation>
</comment>
<keyword evidence="2 6" id="KW-0812">Transmembrane</keyword>
<organism evidence="7 8">
    <name type="scientific">Dinothrombium tinctorium</name>
    <dbReference type="NCBI Taxonomy" id="1965070"/>
    <lineage>
        <taxon>Eukaryota</taxon>
        <taxon>Metazoa</taxon>
        <taxon>Ecdysozoa</taxon>
        <taxon>Arthropoda</taxon>
        <taxon>Chelicerata</taxon>
        <taxon>Arachnida</taxon>
        <taxon>Acari</taxon>
        <taxon>Acariformes</taxon>
        <taxon>Trombidiformes</taxon>
        <taxon>Prostigmata</taxon>
        <taxon>Anystina</taxon>
        <taxon>Parasitengona</taxon>
        <taxon>Trombidioidea</taxon>
        <taxon>Trombidiidae</taxon>
        <taxon>Dinothrombium</taxon>
    </lineage>
</organism>
<evidence type="ECO:0000313" key="7">
    <source>
        <dbReference type="EMBL" id="RWS17800.1"/>
    </source>
</evidence>
<feature type="transmembrane region" description="Helical" evidence="6">
    <location>
        <begin position="94"/>
        <end position="116"/>
    </location>
</feature>
<evidence type="ECO:0000313" key="8">
    <source>
        <dbReference type="Proteomes" id="UP000285301"/>
    </source>
</evidence>
<keyword evidence="3 6" id="KW-1133">Transmembrane helix</keyword>
<keyword evidence="8" id="KW-1185">Reference proteome</keyword>
<evidence type="ECO:0000256" key="1">
    <source>
        <dbReference type="ARBA" id="ARBA00004141"/>
    </source>
</evidence>
<protein>
    <submittedName>
        <fullName evidence="7">Uncharacterized protein</fullName>
    </submittedName>
</protein>
<dbReference type="CDD" id="cd03127">
    <property type="entry name" value="tetraspanin_LEL"/>
    <property type="match status" value="1"/>
</dbReference>
<dbReference type="SUPFAM" id="SSF48652">
    <property type="entry name" value="Tetraspanin"/>
    <property type="match status" value="1"/>
</dbReference>
<proteinExistence type="predicted"/>
<keyword evidence="4 6" id="KW-0472">Membrane</keyword>
<feature type="transmembrane region" description="Helical" evidence="6">
    <location>
        <begin position="6"/>
        <end position="26"/>
    </location>
</feature>
<dbReference type="Proteomes" id="UP000285301">
    <property type="component" value="Unassembled WGS sequence"/>
</dbReference>
<dbReference type="InterPro" id="IPR008952">
    <property type="entry name" value="Tetraspanin_EC2_sf"/>
</dbReference>
<dbReference type="OrthoDB" id="6437019at2759"/>
<gene>
    <name evidence="7" type="ORF">B4U79_18930</name>
</gene>
<evidence type="ECO:0000256" key="3">
    <source>
        <dbReference type="ARBA" id="ARBA00022989"/>
    </source>
</evidence>
<evidence type="ECO:0000256" key="2">
    <source>
        <dbReference type="ARBA" id="ARBA00022692"/>
    </source>
</evidence>
<dbReference type="EMBL" id="NCKU01000034">
    <property type="protein sequence ID" value="RWS17800.1"/>
    <property type="molecule type" value="Genomic_DNA"/>
</dbReference>
<name>A0A3S3PWR1_9ACAR</name>
<reference evidence="7 8" key="1">
    <citation type="journal article" date="2018" name="Gigascience">
        <title>Genomes of trombidid mites reveal novel predicted allergens and laterally-transferred genes associated with secondary metabolism.</title>
        <authorList>
            <person name="Dong X."/>
            <person name="Chaisiri K."/>
            <person name="Xia D."/>
            <person name="Armstrong S.D."/>
            <person name="Fang Y."/>
            <person name="Donnelly M.J."/>
            <person name="Kadowaki T."/>
            <person name="McGarry J.W."/>
            <person name="Darby A.C."/>
            <person name="Makepeace B.L."/>
        </authorList>
    </citation>
    <scope>NUCLEOTIDE SEQUENCE [LARGE SCALE GENOMIC DNA]</scope>
    <source>
        <strain evidence="7">UoL-WK</strain>
    </source>
</reference>
<dbReference type="Pfam" id="PF00335">
    <property type="entry name" value="Tetraspanin"/>
    <property type="match status" value="1"/>
</dbReference>
<evidence type="ECO:0000256" key="6">
    <source>
        <dbReference type="SAM" id="Phobius"/>
    </source>
</evidence>
<dbReference type="GO" id="GO:0016020">
    <property type="term" value="C:membrane"/>
    <property type="evidence" value="ECO:0007669"/>
    <property type="project" value="UniProtKB-SubCell"/>
</dbReference>
<accession>A0A3S3PWR1</accession>
<feature type="region of interest" description="Disordered" evidence="5">
    <location>
        <begin position="224"/>
        <end position="312"/>
    </location>
</feature>
<dbReference type="AlphaFoldDB" id="A0A3S3PWR1"/>
<feature type="compositionally biased region" description="Basic and acidic residues" evidence="5">
    <location>
        <begin position="224"/>
        <end position="241"/>
    </location>
</feature>
<dbReference type="STRING" id="1965070.A0A3S3PWR1"/>
<sequence length="312" mass="36261">MQTHEIILMLYVIIIPILFVITLLHINQVEKGFEKGFRQSLQEYNNDRQQRAIIDELQIEYECCGARNYEDWFKANHSSSAVYSEAKVPFSCCLINYIAAVFWLLDWFVVIFALIIHRYFYTSIKNAVINTEDANTTAYGWILASSPLARFETQVETKPIVVSKKETKIKKSHEKVTIGNGAKKIERQKLIDVKKEERKIEIDSKEKRKDKLKSKERLVGKIERRKKAEPIVPKEQEKEYAKQPPPLPSQPLAEAQPPSYPPQYTEATIPKVMPTDVESTLKSESELESDEMRSVKKEAKQEDIEVRQKEIR</sequence>
<comment type="caution">
    <text evidence="7">The sequence shown here is derived from an EMBL/GenBank/DDBJ whole genome shotgun (WGS) entry which is preliminary data.</text>
</comment>